<gene>
    <name evidence="2" type="ORF">HJ583_014325</name>
</gene>
<dbReference type="PANTHER" id="PTHR10587:SF137">
    <property type="entry name" value="4-DEOXY-4-FORMAMIDO-L-ARABINOSE-PHOSPHOUNDECAPRENOL DEFORMYLASE ARND-RELATED"/>
    <property type="match status" value="1"/>
</dbReference>
<dbReference type="PANTHER" id="PTHR10587">
    <property type="entry name" value="GLYCOSYL TRANSFERASE-RELATED"/>
    <property type="match status" value="1"/>
</dbReference>
<keyword evidence="3" id="KW-1185">Reference proteome</keyword>
<evidence type="ECO:0000259" key="1">
    <source>
        <dbReference type="PROSITE" id="PS51677"/>
    </source>
</evidence>
<dbReference type="SUPFAM" id="SSF88713">
    <property type="entry name" value="Glycoside hydrolase/deacetylase"/>
    <property type="match status" value="1"/>
</dbReference>
<dbReference type="EMBL" id="JABCSC020000003">
    <property type="protein sequence ID" value="NSL56212.1"/>
    <property type="molecule type" value="Genomic_DNA"/>
</dbReference>
<dbReference type="CDD" id="cd10917">
    <property type="entry name" value="CE4_NodB_like_6s_7s"/>
    <property type="match status" value="1"/>
</dbReference>
<comment type="caution">
    <text evidence="2">The sequence shown here is derived from an EMBL/GenBank/DDBJ whole genome shotgun (WGS) entry which is preliminary data.</text>
</comment>
<dbReference type="InterPro" id="IPR002509">
    <property type="entry name" value="NODB_dom"/>
</dbReference>
<dbReference type="Proteomes" id="UP000778523">
    <property type="component" value="Unassembled WGS sequence"/>
</dbReference>
<evidence type="ECO:0000313" key="2">
    <source>
        <dbReference type="EMBL" id="NSL56212.1"/>
    </source>
</evidence>
<dbReference type="Gene3D" id="3.20.20.370">
    <property type="entry name" value="Glycoside hydrolase/deacetylase"/>
    <property type="match status" value="1"/>
</dbReference>
<dbReference type="InterPro" id="IPR011330">
    <property type="entry name" value="Glyco_hydro/deAcase_b/a-brl"/>
</dbReference>
<evidence type="ECO:0000313" key="3">
    <source>
        <dbReference type="Proteomes" id="UP000778523"/>
    </source>
</evidence>
<accession>A0ABX2IIU0</accession>
<dbReference type="PROSITE" id="PS51677">
    <property type="entry name" value="NODB"/>
    <property type="match status" value="1"/>
</dbReference>
<reference evidence="2 3" key="1">
    <citation type="submission" date="2020-06" db="EMBL/GenBank/DDBJ databases">
        <title>Draft genome of Uliginosibacterium sp. IMCC34675.</title>
        <authorList>
            <person name="Song J."/>
        </authorList>
    </citation>
    <scope>NUCLEOTIDE SEQUENCE [LARGE SCALE GENOMIC DNA]</scope>
    <source>
        <strain evidence="2 3">IMCC34675</strain>
    </source>
</reference>
<dbReference type="InterPro" id="IPR050248">
    <property type="entry name" value="Polysacc_deacetylase_ArnD"/>
</dbReference>
<protein>
    <submittedName>
        <fullName evidence="2">Polysaccharide deacetylase family protein</fullName>
    </submittedName>
</protein>
<sequence>MKLSPFMRFSLGLHGALAVALLLRPDWWPVLLAIFVLDHLVLGLAGMWPQSTLLGANITRLPAHAAARREVAITIDDGPDPAVTPQVLAILAAHGAVASFFCIGERAARHPELVRAMVAAGHAVENHGMHHRNHLAFSGFGGWRREVGSAQFTLSELAGTPPRFYRALAGLRNPFLDPVLQALGLHLATWSRRGFDTRCSDPAEVLARLCKGLEPGAILLLHDGHAARDAAGQPIILGVLPRLLETLAARGLTPVTLRSCLP</sequence>
<name>A0ABX2IIU0_9RHOO</name>
<dbReference type="Pfam" id="PF01522">
    <property type="entry name" value="Polysacc_deac_1"/>
    <property type="match status" value="1"/>
</dbReference>
<organism evidence="2 3">
    <name type="scientific">Uliginosibacterium aquaticum</name>
    <dbReference type="NCBI Taxonomy" id="2731212"/>
    <lineage>
        <taxon>Bacteria</taxon>
        <taxon>Pseudomonadati</taxon>
        <taxon>Pseudomonadota</taxon>
        <taxon>Betaproteobacteria</taxon>
        <taxon>Rhodocyclales</taxon>
        <taxon>Zoogloeaceae</taxon>
        <taxon>Uliginosibacterium</taxon>
    </lineage>
</organism>
<dbReference type="RefSeq" id="WP_170022533.1">
    <property type="nucleotide sequence ID" value="NZ_JABCSC020000003.1"/>
</dbReference>
<proteinExistence type="predicted"/>
<feature type="domain" description="NodB homology" evidence="1">
    <location>
        <begin position="69"/>
        <end position="255"/>
    </location>
</feature>